<dbReference type="Proteomes" id="UP000664904">
    <property type="component" value="Plasmid unnamed5"/>
</dbReference>
<proteinExistence type="predicted"/>
<dbReference type="AlphaFoldDB" id="A0A975DE09"/>
<dbReference type="EMBL" id="CP072135">
    <property type="protein sequence ID" value="QTH73342.1"/>
    <property type="molecule type" value="Genomic_DNA"/>
</dbReference>
<evidence type="ECO:0000313" key="2">
    <source>
        <dbReference type="EMBL" id="QTH70096.1"/>
    </source>
</evidence>
<name>A0A975DE09_9GAMM</name>
<geneLocation type="plasmid" evidence="3 4">
    <name>unnamed5</name>
</geneLocation>
<organism evidence="2 4">
    <name type="scientific">Pseudoalteromonas xiamenensis</name>
    <dbReference type="NCBI Taxonomy" id="882626"/>
    <lineage>
        <taxon>Bacteria</taxon>
        <taxon>Pseudomonadati</taxon>
        <taxon>Pseudomonadota</taxon>
        <taxon>Gammaproteobacteria</taxon>
        <taxon>Alteromonadales</taxon>
        <taxon>Pseudoalteromonadaceae</taxon>
        <taxon>Pseudoalteromonas</taxon>
    </lineage>
</organism>
<evidence type="ECO:0000313" key="3">
    <source>
        <dbReference type="EMBL" id="QTH73342.1"/>
    </source>
</evidence>
<gene>
    <name evidence="2" type="ORF">J5O05_00030</name>
    <name evidence="3" type="ORF">J5O05_21495</name>
</gene>
<protein>
    <submittedName>
        <fullName evidence="2">RES family NAD+ phosphorylase</fullName>
    </submittedName>
</protein>
<keyword evidence="4" id="KW-1185">Reference proteome</keyword>
<feature type="domain" description="RES" evidence="1">
    <location>
        <begin position="15"/>
        <end position="143"/>
    </location>
</feature>
<dbReference type="RefSeq" id="WP_208841691.1">
    <property type="nucleotide sequence ID" value="NZ_CP072131.1"/>
</dbReference>
<dbReference type="KEGG" id="pxi:J5O05_00030"/>
<reference evidence="2" key="1">
    <citation type="submission" date="2021-03" db="EMBL/GenBank/DDBJ databases">
        <title>Complete Genome of Pseudoalteromonas xiamenensis STKMTI.2, a new potential marine bacterium producing anti-Vibrio compounds.</title>
        <authorList>
            <person name="Handayani D.P."/>
            <person name="Isnansetyo A."/>
            <person name="Istiqomah I."/>
            <person name="Jumina J."/>
        </authorList>
    </citation>
    <scope>NUCLEOTIDE SEQUENCE</scope>
    <source>
        <strain evidence="2">STKMTI.2</strain>
        <plasmid evidence="2">unnamed1</plasmid>
        <plasmid evidence="3">unnamed5</plasmid>
    </source>
</reference>
<dbReference type="Pfam" id="PF08808">
    <property type="entry name" value="RES"/>
    <property type="match status" value="1"/>
</dbReference>
<dbReference type="KEGG" id="pxi:J5O05_21495"/>
<keyword evidence="2" id="KW-0614">Plasmid</keyword>
<evidence type="ECO:0000313" key="4">
    <source>
        <dbReference type="Proteomes" id="UP000664904"/>
    </source>
</evidence>
<dbReference type="Proteomes" id="UP000664904">
    <property type="component" value="Plasmid unnamed1"/>
</dbReference>
<sequence length="157" mass="18297">MKMYRLTQKKFADTPFSPQGAKLFGGRWNSKGTEALYFAESESLCVLEVFVHVNNDPQLIDKYDLYRIEVPEYLIVQLDKEDLPNNWRAIPVGELTQEIGDQFLKLPHPEFVALQVPSTISPRDKNFLVNPNHPLMPEILEKAEKLEFSFDRRIFKQ</sequence>
<dbReference type="EMBL" id="CP072131">
    <property type="protein sequence ID" value="QTH70096.1"/>
    <property type="molecule type" value="Genomic_DNA"/>
</dbReference>
<geneLocation type="plasmid" evidence="2 4">
    <name>unnamed1</name>
</geneLocation>
<evidence type="ECO:0000259" key="1">
    <source>
        <dbReference type="SMART" id="SM00953"/>
    </source>
</evidence>
<dbReference type="SMART" id="SM00953">
    <property type="entry name" value="RES"/>
    <property type="match status" value="1"/>
</dbReference>
<accession>A0A975DE09</accession>
<dbReference type="InterPro" id="IPR014914">
    <property type="entry name" value="RES_dom"/>
</dbReference>